<dbReference type="GO" id="GO:0006886">
    <property type="term" value="P:intracellular protein transport"/>
    <property type="evidence" value="ECO:0007669"/>
    <property type="project" value="TreeGrafter"/>
</dbReference>
<protein>
    <submittedName>
        <fullName evidence="8">Syntaxin/SNARE domain containing protein, putative</fullName>
    </submittedName>
</protein>
<dbReference type="Gene3D" id="1.20.58.70">
    <property type="match status" value="1"/>
</dbReference>
<feature type="transmembrane region" description="Helical" evidence="6">
    <location>
        <begin position="307"/>
        <end position="331"/>
    </location>
</feature>
<evidence type="ECO:0000256" key="6">
    <source>
        <dbReference type="SAM" id="Phobius"/>
    </source>
</evidence>
<dbReference type="Gene3D" id="1.20.5.110">
    <property type="match status" value="1"/>
</dbReference>
<dbReference type="SMART" id="SM00503">
    <property type="entry name" value="SynN"/>
    <property type="match status" value="1"/>
</dbReference>
<keyword evidence="4 6" id="KW-1133">Transmembrane helix</keyword>
<comment type="similarity">
    <text evidence="2">Belongs to the syntaxin family.</text>
</comment>
<dbReference type="OrthoDB" id="10255013at2759"/>
<evidence type="ECO:0000256" key="4">
    <source>
        <dbReference type="ARBA" id="ARBA00022989"/>
    </source>
</evidence>
<evidence type="ECO:0000313" key="9">
    <source>
        <dbReference type="Proteomes" id="UP000515908"/>
    </source>
</evidence>
<dbReference type="InterPro" id="IPR045242">
    <property type="entry name" value="Syntaxin"/>
</dbReference>
<gene>
    <name evidence="8" type="ORF">ADEAN_000637000</name>
</gene>
<dbReference type="InterPro" id="IPR010989">
    <property type="entry name" value="SNARE"/>
</dbReference>
<name>S9VI62_9TRYP</name>
<dbReference type="SUPFAM" id="SSF47661">
    <property type="entry name" value="t-snare proteins"/>
    <property type="match status" value="1"/>
</dbReference>
<dbReference type="Pfam" id="PF05739">
    <property type="entry name" value="SNARE"/>
    <property type="match status" value="1"/>
</dbReference>
<evidence type="ECO:0000256" key="1">
    <source>
        <dbReference type="ARBA" id="ARBA00004211"/>
    </source>
</evidence>
<dbReference type="InterPro" id="IPR000727">
    <property type="entry name" value="T_SNARE_dom"/>
</dbReference>
<comment type="subcellular location">
    <subcellularLocation>
        <location evidence="1">Membrane</location>
        <topology evidence="1">Single-pass type IV membrane protein</topology>
    </subcellularLocation>
</comment>
<keyword evidence="9" id="KW-1185">Reference proteome</keyword>
<dbReference type="PANTHER" id="PTHR19957:SF307">
    <property type="entry name" value="PROTEIN SSO1-RELATED"/>
    <property type="match status" value="1"/>
</dbReference>
<organism evidence="8 9">
    <name type="scientific">Angomonas deanei</name>
    <dbReference type="NCBI Taxonomy" id="59799"/>
    <lineage>
        <taxon>Eukaryota</taxon>
        <taxon>Discoba</taxon>
        <taxon>Euglenozoa</taxon>
        <taxon>Kinetoplastea</taxon>
        <taxon>Metakinetoplastina</taxon>
        <taxon>Trypanosomatida</taxon>
        <taxon>Trypanosomatidae</taxon>
        <taxon>Strigomonadinae</taxon>
        <taxon>Angomonas</taxon>
    </lineage>
</organism>
<dbReference type="CDD" id="cd15848">
    <property type="entry name" value="SNARE_syntaxin1-like"/>
    <property type="match status" value="1"/>
</dbReference>
<sequence>MDRLPQLRKVAGMGGNKDFSPAEGDGETRVTFDLQGMADDGPMDEAMKVSLEINKETAETLDAFYADVSKVGTEFDAVNEYITQLQAKHQENIQNVDDARAKVLRKEIDQFSVQINDKATEVKTFLDTLNKKTATLKETPESCAANPAVIRIQENQYNYLVYRFTALMAEYARQQTVNENFYKAQTQRQIKIKCSNPDGSTIDDAQAAALAEQILENQVSLEDNYIFQQSKSVLANVIETRNDIMRIEQSMRTLNQLFNDLAFLVHEQGELIDIVLNNVKQANNYVEQGRKELKKARKYQKKSKKKMFCLICCVVVIVVLIIIAGVLGGVLPTR</sequence>
<dbReference type="GO" id="GO:0006906">
    <property type="term" value="P:vesicle fusion"/>
    <property type="evidence" value="ECO:0007669"/>
    <property type="project" value="TreeGrafter"/>
</dbReference>
<keyword evidence="3 6" id="KW-0812">Transmembrane</keyword>
<dbReference type="Pfam" id="PF00804">
    <property type="entry name" value="Syntaxin"/>
    <property type="match status" value="1"/>
</dbReference>
<dbReference type="InterPro" id="IPR006011">
    <property type="entry name" value="Syntaxin_N"/>
</dbReference>
<evidence type="ECO:0000256" key="2">
    <source>
        <dbReference type="ARBA" id="ARBA00009063"/>
    </source>
</evidence>
<keyword evidence="5 6" id="KW-0472">Membrane</keyword>
<dbReference type="GO" id="GO:0012505">
    <property type="term" value="C:endomembrane system"/>
    <property type="evidence" value="ECO:0007669"/>
    <property type="project" value="TreeGrafter"/>
</dbReference>
<feature type="domain" description="T-SNARE coiled-coil homology" evidence="7">
    <location>
        <begin position="234"/>
        <end position="296"/>
    </location>
</feature>
<dbReference type="Proteomes" id="UP000515908">
    <property type="component" value="Chromosome 12"/>
</dbReference>
<dbReference type="PANTHER" id="PTHR19957">
    <property type="entry name" value="SYNTAXIN"/>
    <property type="match status" value="1"/>
</dbReference>
<dbReference type="PROSITE" id="PS50192">
    <property type="entry name" value="T_SNARE"/>
    <property type="match status" value="1"/>
</dbReference>
<dbReference type="GO" id="GO:0005886">
    <property type="term" value="C:plasma membrane"/>
    <property type="evidence" value="ECO:0007669"/>
    <property type="project" value="TreeGrafter"/>
</dbReference>
<evidence type="ECO:0000313" key="8">
    <source>
        <dbReference type="EMBL" id="CAD2218877.1"/>
    </source>
</evidence>
<accession>S9VI62</accession>
<dbReference type="VEuPathDB" id="TriTrypDB:ADEAN_000637000"/>
<dbReference type="EMBL" id="LR877156">
    <property type="protein sequence ID" value="CAD2218877.1"/>
    <property type="molecule type" value="Genomic_DNA"/>
</dbReference>
<dbReference type="SMART" id="SM00397">
    <property type="entry name" value="t_SNARE"/>
    <property type="match status" value="1"/>
</dbReference>
<dbReference type="GO" id="GO:0048278">
    <property type="term" value="P:vesicle docking"/>
    <property type="evidence" value="ECO:0007669"/>
    <property type="project" value="TreeGrafter"/>
</dbReference>
<evidence type="ECO:0000256" key="5">
    <source>
        <dbReference type="ARBA" id="ARBA00023136"/>
    </source>
</evidence>
<dbReference type="GO" id="GO:0000149">
    <property type="term" value="F:SNARE binding"/>
    <property type="evidence" value="ECO:0007669"/>
    <property type="project" value="TreeGrafter"/>
</dbReference>
<dbReference type="GO" id="GO:0005484">
    <property type="term" value="F:SNAP receptor activity"/>
    <property type="evidence" value="ECO:0007669"/>
    <property type="project" value="TreeGrafter"/>
</dbReference>
<evidence type="ECO:0000256" key="3">
    <source>
        <dbReference type="ARBA" id="ARBA00022692"/>
    </source>
</evidence>
<dbReference type="GO" id="GO:0031201">
    <property type="term" value="C:SNARE complex"/>
    <property type="evidence" value="ECO:0007669"/>
    <property type="project" value="TreeGrafter"/>
</dbReference>
<dbReference type="AlphaFoldDB" id="S9VI62"/>
<dbReference type="GO" id="GO:0006887">
    <property type="term" value="P:exocytosis"/>
    <property type="evidence" value="ECO:0007669"/>
    <property type="project" value="TreeGrafter"/>
</dbReference>
<reference evidence="8 9" key="1">
    <citation type="submission" date="2020-08" db="EMBL/GenBank/DDBJ databases">
        <authorList>
            <person name="Newling K."/>
            <person name="Davey J."/>
            <person name="Forrester S."/>
        </authorList>
    </citation>
    <scope>NUCLEOTIDE SEQUENCE [LARGE SCALE GENOMIC DNA]</scope>
    <source>
        <strain evidence="9">Crithidia deanei Carvalho (ATCC PRA-265)</strain>
    </source>
</reference>
<proteinExistence type="inferred from homology"/>
<evidence type="ECO:0000259" key="7">
    <source>
        <dbReference type="PROSITE" id="PS50192"/>
    </source>
</evidence>